<gene>
    <name evidence="1" type="ORF">S03H2_26207</name>
</gene>
<feature type="non-terminal residue" evidence="1">
    <location>
        <position position="1"/>
    </location>
</feature>
<reference evidence="1" key="1">
    <citation type="journal article" date="2014" name="Front. Microbiol.">
        <title>High frequency of phylogenetically diverse reductive dehalogenase-homologous genes in deep subseafloor sedimentary metagenomes.</title>
        <authorList>
            <person name="Kawai M."/>
            <person name="Futagami T."/>
            <person name="Toyoda A."/>
            <person name="Takaki Y."/>
            <person name="Nishi S."/>
            <person name="Hori S."/>
            <person name="Arai W."/>
            <person name="Tsubouchi T."/>
            <person name="Morono Y."/>
            <person name="Uchiyama I."/>
            <person name="Ito T."/>
            <person name="Fujiyama A."/>
            <person name="Inagaki F."/>
            <person name="Takami H."/>
        </authorList>
    </citation>
    <scope>NUCLEOTIDE SEQUENCE</scope>
    <source>
        <strain evidence="1">Expedition CK06-06</strain>
    </source>
</reference>
<organism evidence="1">
    <name type="scientific">marine sediment metagenome</name>
    <dbReference type="NCBI Taxonomy" id="412755"/>
    <lineage>
        <taxon>unclassified sequences</taxon>
        <taxon>metagenomes</taxon>
        <taxon>ecological metagenomes</taxon>
    </lineage>
</organism>
<dbReference type="AlphaFoldDB" id="X1H4L3"/>
<name>X1H4L3_9ZZZZ</name>
<evidence type="ECO:0000313" key="1">
    <source>
        <dbReference type="EMBL" id="GAH40233.1"/>
    </source>
</evidence>
<accession>X1H4L3</accession>
<proteinExistence type="predicted"/>
<protein>
    <submittedName>
        <fullName evidence="1">Uncharacterized protein</fullName>
    </submittedName>
</protein>
<dbReference type="EMBL" id="BARU01015099">
    <property type="protein sequence ID" value="GAH40233.1"/>
    <property type="molecule type" value="Genomic_DNA"/>
</dbReference>
<comment type="caution">
    <text evidence="1">The sequence shown here is derived from an EMBL/GenBank/DDBJ whole genome shotgun (WGS) entry which is preliminary data.</text>
</comment>
<sequence>KDNQRIKDAMRNAVVEKAKWERNIPRIEKMLSIESNDEAKIS</sequence>